<keyword evidence="2" id="KW-1133">Transmembrane helix</keyword>
<dbReference type="AlphaFoldDB" id="A0A858Q6G7"/>
<keyword evidence="2" id="KW-0472">Membrane</keyword>
<reference evidence="4" key="1">
    <citation type="submission" date="2019-12" db="EMBL/GenBank/DDBJ databases">
        <authorList>
            <person name="Awala S.I."/>
            <person name="Rhee S.K."/>
        </authorList>
    </citation>
    <scope>NUCLEOTIDE SEQUENCE [LARGE SCALE GENOMIC DNA]</scope>
    <source>
        <strain evidence="4">IM1</strain>
    </source>
</reference>
<sequence length="97" mass="11142">MDLATKVMLLRILVAFAAVFFVIGMIISLIKPKWVLFWAKRPDRLTASVTVSSIAMLMFMAGWTGIAKLTLKPKEPQQRYEEQRGSRDDQNMLQLNR</sequence>
<organism evidence="3 4">
    <name type="scientific">Methylococcus geothermalis</name>
    <dbReference type="NCBI Taxonomy" id="2681310"/>
    <lineage>
        <taxon>Bacteria</taxon>
        <taxon>Pseudomonadati</taxon>
        <taxon>Pseudomonadota</taxon>
        <taxon>Gammaproteobacteria</taxon>
        <taxon>Methylococcales</taxon>
        <taxon>Methylococcaceae</taxon>
        <taxon>Methylococcus</taxon>
    </lineage>
</organism>
<evidence type="ECO:0000313" key="4">
    <source>
        <dbReference type="Proteomes" id="UP000503004"/>
    </source>
</evidence>
<gene>
    <name evidence="3" type="ORF">GNH96_05520</name>
</gene>
<name>A0A858Q6G7_9GAMM</name>
<evidence type="ECO:0000313" key="3">
    <source>
        <dbReference type="EMBL" id="QJD29472.1"/>
    </source>
</evidence>
<feature type="transmembrane region" description="Helical" evidence="2">
    <location>
        <begin position="12"/>
        <end position="30"/>
    </location>
</feature>
<dbReference type="Proteomes" id="UP000503004">
    <property type="component" value="Chromosome"/>
</dbReference>
<feature type="region of interest" description="Disordered" evidence="1">
    <location>
        <begin position="74"/>
        <end position="97"/>
    </location>
</feature>
<feature type="compositionally biased region" description="Basic and acidic residues" evidence="1">
    <location>
        <begin position="74"/>
        <end position="90"/>
    </location>
</feature>
<feature type="transmembrane region" description="Helical" evidence="2">
    <location>
        <begin position="50"/>
        <end position="71"/>
    </location>
</feature>
<evidence type="ECO:0000256" key="1">
    <source>
        <dbReference type="SAM" id="MobiDB-lite"/>
    </source>
</evidence>
<accession>A0A858Q6G7</accession>
<dbReference type="RefSeq" id="WP_169602755.1">
    <property type="nucleotide sequence ID" value="NZ_CP046565.1"/>
</dbReference>
<protein>
    <submittedName>
        <fullName evidence="3">Uncharacterized protein</fullName>
    </submittedName>
</protein>
<keyword evidence="2" id="KW-0812">Transmembrane</keyword>
<evidence type="ECO:0000256" key="2">
    <source>
        <dbReference type="SAM" id="Phobius"/>
    </source>
</evidence>
<proteinExistence type="predicted"/>
<dbReference type="KEGG" id="metu:GNH96_05520"/>
<dbReference type="EMBL" id="CP046565">
    <property type="protein sequence ID" value="QJD29472.1"/>
    <property type="molecule type" value="Genomic_DNA"/>
</dbReference>
<keyword evidence="4" id="KW-1185">Reference proteome</keyword>